<dbReference type="RefSeq" id="WP_271914105.1">
    <property type="nucleotide sequence ID" value="NZ_JAQNDO010000001.1"/>
</dbReference>
<name>A0ABT5ED39_9BACT</name>
<sequence>MKKTLARVLFGLGLSALVAPAVAKAETPPEVSLRSVTALGTGCPSGAVRAIVASDGQYIALVDGALSASAGPGVPPSEQRVFCQVILDLDHTPGYSYAVTNAYGYRGSAELDAGVTATFGVERYFTGELGENPVKTTLRGPFAERFVVREPADSVGPYSPCGAPRPLNIRTAVNVSVLGNPAGAGRIRLTPAWGIEVLRLHWRRCG</sequence>
<gene>
    <name evidence="2" type="ORF">POL67_00115</name>
</gene>
<dbReference type="Proteomes" id="UP001221411">
    <property type="component" value="Unassembled WGS sequence"/>
</dbReference>
<organism evidence="2 3">
    <name type="scientific">Polyangium mundeleinium</name>
    <dbReference type="NCBI Taxonomy" id="2995306"/>
    <lineage>
        <taxon>Bacteria</taxon>
        <taxon>Pseudomonadati</taxon>
        <taxon>Myxococcota</taxon>
        <taxon>Polyangia</taxon>
        <taxon>Polyangiales</taxon>
        <taxon>Polyangiaceae</taxon>
        <taxon>Polyangium</taxon>
    </lineage>
</organism>
<protein>
    <submittedName>
        <fullName evidence="2">DUF4360 domain-containing protein</fullName>
    </submittedName>
</protein>
<accession>A0ABT5ED39</accession>
<dbReference type="PANTHER" id="PTHR38847">
    <property type="match status" value="1"/>
</dbReference>
<reference evidence="2 3" key="1">
    <citation type="submission" date="2022-11" db="EMBL/GenBank/DDBJ databases">
        <title>Minimal conservation of predation-associated metabolite biosynthetic gene clusters underscores biosynthetic potential of Myxococcota including descriptions for ten novel species: Archangium lansinium sp. nov., Myxococcus landrumus sp. nov., Nannocystis bai.</title>
        <authorList>
            <person name="Ahearne A."/>
            <person name="Stevens C."/>
            <person name="Dowd S."/>
        </authorList>
    </citation>
    <scope>NUCLEOTIDE SEQUENCE [LARGE SCALE GENOMIC DNA]</scope>
    <source>
        <strain evidence="2 3">RJM3</strain>
    </source>
</reference>
<keyword evidence="1" id="KW-0732">Signal</keyword>
<dbReference type="InterPro" id="IPR025649">
    <property type="entry name" value="DUF4360"/>
</dbReference>
<evidence type="ECO:0000256" key="1">
    <source>
        <dbReference type="SAM" id="SignalP"/>
    </source>
</evidence>
<dbReference type="Pfam" id="PF14273">
    <property type="entry name" value="DUF4360"/>
    <property type="match status" value="1"/>
</dbReference>
<feature type="chain" id="PRO_5046114959" evidence="1">
    <location>
        <begin position="24"/>
        <end position="206"/>
    </location>
</feature>
<proteinExistence type="predicted"/>
<feature type="signal peptide" evidence="1">
    <location>
        <begin position="1"/>
        <end position="23"/>
    </location>
</feature>
<evidence type="ECO:0000313" key="2">
    <source>
        <dbReference type="EMBL" id="MDC0739733.1"/>
    </source>
</evidence>
<comment type="caution">
    <text evidence="2">The sequence shown here is derived from an EMBL/GenBank/DDBJ whole genome shotgun (WGS) entry which is preliminary data.</text>
</comment>
<dbReference type="EMBL" id="JAQNDO010000001">
    <property type="protein sequence ID" value="MDC0739733.1"/>
    <property type="molecule type" value="Genomic_DNA"/>
</dbReference>
<keyword evidence="3" id="KW-1185">Reference proteome</keyword>
<evidence type="ECO:0000313" key="3">
    <source>
        <dbReference type="Proteomes" id="UP001221411"/>
    </source>
</evidence>
<dbReference type="PANTHER" id="PTHR38847:SF1">
    <property type="entry name" value="PSEUDOURIDINE SYNTHASE RSUA_RLUA-LIKE DOMAIN-CONTAINING PROTEIN"/>
    <property type="match status" value="1"/>
</dbReference>